<dbReference type="EMBL" id="CP089983">
    <property type="protein sequence ID" value="WXB08014.1"/>
    <property type="molecule type" value="Genomic_DNA"/>
</dbReference>
<keyword evidence="1" id="KW-0732">Signal</keyword>
<feature type="chain" id="PRO_5047157167" description="Galactose oxidase" evidence="1">
    <location>
        <begin position="21"/>
        <end position="373"/>
    </location>
</feature>
<dbReference type="SUPFAM" id="SSF117281">
    <property type="entry name" value="Kelch motif"/>
    <property type="match status" value="1"/>
</dbReference>
<evidence type="ECO:0000256" key="1">
    <source>
        <dbReference type="SAM" id="SignalP"/>
    </source>
</evidence>
<gene>
    <name evidence="2" type="ORF">LVJ94_12325</name>
</gene>
<evidence type="ECO:0000313" key="3">
    <source>
        <dbReference type="Proteomes" id="UP001374803"/>
    </source>
</evidence>
<name>A0ABZ2LAS0_9BACT</name>
<dbReference type="InterPro" id="IPR015915">
    <property type="entry name" value="Kelch-typ_b-propeller"/>
</dbReference>
<accession>A0ABZ2LAS0</accession>
<dbReference type="Proteomes" id="UP001374803">
    <property type="component" value="Chromosome"/>
</dbReference>
<protein>
    <recommendedName>
        <fullName evidence="4">Galactose oxidase</fullName>
    </recommendedName>
</protein>
<sequence length="373" mass="39113">MRGRFFALSFACIAAFTVHCSLTSSPGDYSSEYLTPQTAATPSHVLVVAGLRDPLPGGLGDVPTSDAWTGRLRADGSIVGWTAMPSAPVLQNSRATLLLDGNLYVPGVRYRDVGGDPTFRLGIGVLPLANESLGPSWDVTFAGLPANGDGGLLFLPAGVWSFGGFDGQTTLDYIDDVSFSAFDAAKKKFSPRVDAGLKLLKKRGHPTVVAYKNFVYVMGGAITGEDTKSPSVELSVLTDKTLSPFVETTAMQVQGQPNKVENFTVCTGEGTLYVIGGRPVGSATDVVLMSRIDESNGKLGPWQAMNKLPAGRAGAGCFIAHGRLYVIGGEGATERSTSVFWAPILPDGTLGGWDAQSSEPLPAARSQIAATAY</sequence>
<organism evidence="2 3">
    <name type="scientific">Pendulispora rubella</name>
    <dbReference type="NCBI Taxonomy" id="2741070"/>
    <lineage>
        <taxon>Bacteria</taxon>
        <taxon>Pseudomonadati</taxon>
        <taxon>Myxococcota</taxon>
        <taxon>Myxococcia</taxon>
        <taxon>Myxococcales</taxon>
        <taxon>Sorangiineae</taxon>
        <taxon>Pendulisporaceae</taxon>
        <taxon>Pendulispora</taxon>
    </lineage>
</organism>
<proteinExistence type="predicted"/>
<reference evidence="2" key="1">
    <citation type="submission" date="2021-12" db="EMBL/GenBank/DDBJ databases">
        <title>Discovery of the Pendulisporaceae a myxobacterial family with distinct sporulation behavior and unique specialized metabolism.</title>
        <authorList>
            <person name="Garcia R."/>
            <person name="Popoff A."/>
            <person name="Bader C.D."/>
            <person name="Loehr J."/>
            <person name="Walesch S."/>
            <person name="Walt C."/>
            <person name="Boldt J."/>
            <person name="Bunk B."/>
            <person name="Haeckl F.J.F.P.J."/>
            <person name="Gunesch A.P."/>
            <person name="Birkelbach J."/>
            <person name="Nuebel U."/>
            <person name="Pietschmann T."/>
            <person name="Bach T."/>
            <person name="Mueller R."/>
        </authorList>
    </citation>
    <scope>NUCLEOTIDE SEQUENCE</scope>
    <source>
        <strain evidence="2">MSr11367</strain>
    </source>
</reference>
<feature type="signal peptide" evidence="1">
    <location>
        <begin position="1"/>
        <end position="20"/>
    </location>
</feature>
<dbReference type="RefSeq" id="WP_394837687.1">
    <property type="nucleotide sequence ID" value="NZ_CP089929.1"/>
</dbReference>
<evidence type="ECO:0008006" key="4">
    <source>
        <dbReference type="Google" id="ProtNLM"/>
    </source>
</evidence>
<dbReference type="Gene3D" id="2.120.10.80">
    <property type="entry name" value="Kelch-type beta propeller"/>
    <property type="match status" value="2"/>
</dbReference>
<keyword evidence="3" id="KW-1185">Reference proteome</keyword>
<evidence type="ECO:0000313" key="2">
    <source>
        <dbReference type="EMBL" id="WXB08014.1"/>
    </source>
</evidence>